<keyword evidence="5" id="KW-0560">Oxidoreductase</keyword>
<dbReference type="InterPro" id="IPR051317">
    <property type="entry name" value="Gfo/Idh/MocA_oxidoreduct"/>
</dbReference>
<reference evidence="5 6" key="1">
    <citation type="submission" date="2019-11" db="EMBL/GenBank/DDBJ databases">
        <authorList>
            <person name="Criscuolo A."/>
        </authorList>
    </citation>
    <scope>NUCLEOTIDE SEQUENCE [LARGE SCALE GENOMIC DNA]</scope>
    <source>
        <strain evidence="5">CIP111667</strain>
    </source>
</reference>
<dbReference type="Proteomes" id="UP000419743">
    <property type="component" value="Unassembled WGS sequence"/>
</dbReference>
<evidence type="ECO:0000313" key="6">
    <source>
        <dbReference type="Proteomes" id="UP000419743"/>
    </source>
</evidence>
<dbReference type="InterPro" id="IPR055170">
    <property type="entry name" value="GFO_IDH_MocA-like_dom"/>
</dbReference>
<keyword evidence="6" id="KW-1185">Reference proteome</keyword>
<evidence type="ECO:0000313" key="5">
    <source>
        <dbReference type="EMBL" id="VZO38163.1"/>
    </source>
</evidence>
<evidence type="ECO:0000256" key="2">
    <source>
        <dbReference type="SAM" id="MobiDB-lite"/>
    </source>
</evidence>
<evidence type="ECO:0000259" key="3">
    <source>
        <dbReference type="Pfam" id="PF01408"/>
    </source>
</evidence>
<dbReference type="EMBL" id="CACRYJ010000045">
    <property type="protein sequence ID" value="VZO38163.1"/>
    <property type="molecule type" value="Genomic_DNA"/>
</dbReference>
<organism evidence="5 6">
    <name type="scientific">Occultella aeris</name>
    <dbReference type="NCBI Taxonomy" id="2761496"/>
    <lineage>
        <taxon>Bacteria</taxon>
        <taxon>Bacillati</taxon>
        <taxon>Actinomycetota</taxon>
        <taxon>Actinomycetes</taxon>
        <taxon>Micrococcales</taxon>
        <taxon>Ruaniaceae</taxon>
        <taxon>Occultella</taxon>
    </lineage>
</organism>
<name>A0A7M4DLK1_9MICO</name>
<accession>A0A7M4DLK1</accession>
<dbReference type="GO" id="GO:0000166">
    <property type="term" value="F:nucleotide binding"/>
    <property type="evidence" value="ECO:0007669"/>
    <property type="project" value="InterPro"/>
</dbReference>
<feature type="domain" description="GFO/IDH/MocA-like oxidoreductase" evidence="4">
    <location>
        <begin position="158"/>
        <end position="275"/>
    </location>
</feature>
<dbReference type="SUPFAM" id="SSF55347">
    <property type="entry name" value="Glyceraldehyde-3-phosphate dehydrogenase-like, C-terminal domain"/>
    <property type="match status" value="1"/>
</dbReference>
<protein>
    <submittedName>
        <fullName evidence="5">Putative oxidoreductase YdgJ</fullName>
        <ecNumber evidence="5">1.-.-.-</ecNumber>
    </submittedName>
</protein>
<dbReference type="InterPro" id="IPR036291">
    <property type="entry name" value="NAD(P)-bd_dom_sf"/>
</dbReference>
<dbReference type="Pfam" id="PF01408">
    <property type="entry name" value="GFO_IDH_MocA"/>
    <property type="match status" value="1"/>
</dbReference>
<feature type="compositionally biased region" description="Polar residues" evidence="2">
    <location>
        <begin position="375"/>
        <end position="387"/>
    </location>
</feature>
<dbReference type="InterPro" id="IPR000683">
    <property type="entry name" value="Gfo/Idh/MocA-like_OxRdtase_N"/>
</dbReference>
<dbReference type="Gene3D" id="3.40.50.720">
    <property type="entry name" value="NAD(P)-binding Rossmann-like Domain"/>
    <property type="match status" value="1"/>
</dbReference>
<comment type="caution">
    <text evidence="5">The sequence shown here is derived from an EMBL/GenBank/DDBJ whole genome shotgun (WGS) entry which is preliminary data.</text>
</comment>
<dbReference type="GO" id="GO:0016491">
    <property type="term" value="F:oxidoreductase activity"/>
    <property type="evidence" value="ECO:0007669"/>
    <property type="project" value="UniProtKB-KW"/>
</dbReference>
<dbReference type="AlphaFoldDB" id="A0A7M4DLK1"/>
<feature type="region of interest" description="Disordered" evidence="2">
    <location>
        <begin position="363"/>
        <end position="387"/>
    </location>
</feature>
<dbReference type="PANTHER" id="PTHR43708">
    <property type="entry name" value="CONSERVED EXPRESSED OXIDOREDUCTASE (EUROFUNG)"/>
    <property type="match status" value="1"/>
</dbReference>
<keyword evidence="1" id="KW-0520">NAD</keyword>
<gene>
    <name evidence="5" type="primary">ydgJ_2</name>
    <name evidence="5" type="ORF">HALOF300_03018</name>
</gene>
<feature type="domain" description="Gfo/Idh/MocA-like oxidoreductase N-terminal" evidence="3">
    <location>
        <begin position="31"/>
        <end position="147"/>
    </location>
</feature>
<dbReference type="PANTHER" id="PTHR43708:SF8">
    <property type="entry name" value="OXIDOREDUCTASE"/>
    <property type="match status" value="1"/>
</dbReference>
<dbReference type="Pfam" id="PF22725">
    <property type="entry name" value="GFO_IDH_MocA_C3"/>
    <property type="match status" value="1"/>
</dbReference>
<dbReference type="SUPFAM" id="SSF51735">
    <property type="entry name" value="NAD(P)-binding Rossmann-fold domains"/>
    <property type="match status" value="1"/>
</dbReference>
<proteinExistence type="predicted"/>
<dbReference type="Gene3D" id="3.30.360.10">
    <property type="entry name" value="Dihydrodipicolinate Reductase, domain 2"/>
    <property type="match status" value="1"/>
</dbReference>
<sequence>MRSRAEVVVPDRRSLAVAPSKEASLSAGQIAVGIIGLGRSGWNIHAAGLRELPDRFRVVAVADPLEARRVEAATELGVTTYTEPRQLIADDRVELVVVATPSHTHVPIALIALQAGKHVVLEKPMAQRPEEIDLMAAVAESAGRVLTCFQNNRLEPSFLAVRQIIESGRIGEVVLVRRAIHRFARRADWQTLRSHGGGELSNKVSHYLDQLLLLIGDTPTSVSADLRHTVSAGDAEDHVKLTLRPEHGPVLEVESSATVALPQDSWFVVGTAGGIAGSQSTLRVRWFDPAALPALVLRTGAAEGREYGTDESIDWSEETVAVGPSRRTERYYRRLYATLREGADLFVTPASVRRQVEILTRARTRSGAPRERRSTISTTQELSAGLR</sequence>
<evidence type="ECO:0000256" key="1">
    <source>
        <dbReference type="ARBA" id="ARBA00023027"/>
    </source>
</evidence>
<dbReference type="EC" id="1.-.-.-" evidence="5"/>
<evidence type="ECO:0000259" key="4">
    <source>
        <dbReference type="Pfam" id="PF22725"/>
    </source>
</evidence>